<reference evidence="4" key="1">
    <citation type="submission" date="2016-10" db="EMBL/GenBank/DDBJ databases">
        <authorList>
            <person name="Varghese N."/>
            <person name="Submissions S."/>
        </authorList>
    </citation>
    <scope>NUCLEOTIDE SEQUENCE [LARGE SCALE GENOMIC DNA]</scope>
    <source>
        <strain evidence="4">CGMCC 1.10657</strain>
    </source>
</reference>
<dbReference type="InterPro" id="IPR025411">
    <property type="entry name" value="DUF4136"/>
</dbReference>
<sequence>MRIWIASALLVSLLLSACAGSPASSASGSGARWGEYRTFGFVPGGSSSGEVNSILRAEISRQLNARGLTRSSNPDLLVSISVQTQEKVRAPKVAGTTGGAAARYPFLEEYYRQLPPSHTTNIDKYTEGRLTVDILDVQQKRMVWRGRTQGRITQEMYANPQGTLAAAVSEVFRRFPVQSR</sequence>
<dbReference type="PROSITE" id="PS51257">
    <property type="entry name" value="PROKAR_LIPOPROTEIN"/>
    <property type="match status" value="1"/>
</dbReference>
<proteinExistence type="predicted"/>
<evidence type="ECO:0000259" key="2">
    <source>
        <dbReference type="Pfam" id="PF13590"/>
    </source>
</evidence>
<feature type="chain" id="PRO_5011713866" description="DUF4136 domain-containing protein" evidence="1">
    <location>
        <begin position="20"/>
        <end position="180"/>
    </location>
</feature>
<dbReference type="Pfam" id="PF13590">
    <property type="entry name" value="DUF4136"/>
    <property type="match status" value="1"/>
</dbReference>
<feature type="domain" description="DUF4136" evidence="2">
    <location>
        <begin position="31"/>
        <end position="176"/>
    </location>
</feature>
<feature type="signal peptide" evidence="1">
    <location>
        <begin position="1"/>
        <end position="19"/>
    </location>
</feature>
<organism evidence="3 4">
    <name type="scientific">Microbulbifer marinus</name>
    <dbReference type="NCBI Taxonomy" id="658218"/>
    <lineage>
        <taxon>Bacteria</taxon>
        <taxon>Pseudomonadati</taxon>
        <taxon>Pseudomonadota</taxon>
        <taxon>Gammaproteobacteria</taxon>
        <taxon>Cellvibrionales</taxon>
        <taxon>Microbulbiferaceae</taxon>
        <taxon>Microbulbifer</taxon>
    </lineage>
</organism>
<dbReference type="AlphaFoldDB" id="A0A1H3WLI4"/>
<protein>
    <recommendedName>
        <fullName evidence="2">DUF4136 domain-containing protein</fullName>
    </recommendedName>
</protein>
<evidence type="ECO:0000313" key="4">
    <source>
        <dbReference type="Proteomes" id="UP000198658"/>
    </source>
</evidence>
<dbReference type="STRING" id="658218.SAMN05216562_0906"/>
<keyword evidence="4" id="KW-1185">Reference proteome</keyword>
<name>A0A1H3WLI4_9GAMM</name>
<accession>A0A1H3WLI4</accession>
<evidence type="ECO:0000256" key="1">
    <source>
        <dbReference type="SAM" id="SignalP"/>
    </source>
</evidence>
<dbReference type="Gene3D" id="3.30.160.670">
    <property type="match status" value="1"/>
</dbReference>
<evidence type="ECO:0000313" key="3">
    <source>
        <dbReference type="EMBL" id="SDZ87202.1"/>
    </source>
</evidence>
<dbReference type="Proteomes" id="UP000198658">
    <property type="component" value="Unassembled WGS sequence"/>
</dbReference>
<dbReference type="OrthoDB" id="118896at2"/>
<dbReference type="EMBL" id="FNQO01000001">
    <property type="protein sequence ID" value="SDZ87202.1"/>
    <property type="molecule type" value="Genomic_DNA"/>
</dbReference>
<keyword evidence="1" id="KW-0732">Signal</keyword>
<gene>
    <name evidence="3" type="ORF">SAMN05216562_0906</name>
</gene>
<dbReference type="RefSeq" id="WP_091385559.1">
    <property type="nucleotide sequence ID" value="NZ_FNQO01000001.1"/>
</dbReference>